<dbReference type="EC" id="2.7.13.3" evidence="2"/>
<organism evidence="10 11">
    <name type="scientific">Xanthocytophaga agilis</name>
    <dbReference type="NCBI Taxonomy" id="3048010"/>
    <lineage>
        <taxon>Bacteria</taxon>
        <taxon>Pseudomonadati</taxon>
        <taxon>Bacteroidota</taxon>
        <taxon>Cytophagia</taxon>
        <taxon>Cytophagales</taxon>
        <taxon>Rhodocytophagaceae</taxon>
        <taxon>Xanthocytophaga</taxon>
    </lineage>
</organism>
<dbReference type="Gene3D" id="1.10.287.130">
    <property type="match status" value="1"/>
</dbReference>
<dbReference type="NCBIfam" id="TIGR00229">
    <property type="entry name" value="sensory_box"/>
    <property type="match status" value="1"/>
</dbReference>
<keyword evidence="4" id="KW-0808">Transferase</keyword>
<feature type="coiled-coil region" evidence="6">
    <location>
        <begin position="143"/>
        <end position="173"/>
    </location>
</feature>
<proteinExistence type="predicted"/>
<evidence type="ECO:0000256" key="5">
    <source>
        <dbReference type="ARBA" id="ARBA00022777"/>
    </source>
</evidence>
<evidence type="ECO:0000259" key="9">
    <source>
        <dbReference type="PROSITE" id="PS50113"/>
    </source>
</evidence>
<dbReference type="Pfam" id="PF08447">
    <property type="entry name" value="PAS_3"/>
    <property type="match status" value="1"/>
</dbReference>
<dbReference type="Pfam" id="PF00512">
    <property type="entry name" value="HisKA"/>
    <property type="match status" value="1"/>
</dbReference>
<protein>
    <recommendedName>
        <fullName evidence="2">histidine kinase</fullName>
        <ecNumber evidence="2">2.7.13.3</ecNumber>
    </recommendedName>
</protein>
<feature type="domain" description="Histidine kinase" evidence="7">
    <location>
        <begin position="330"/>
        <end position="544"/>
    </location>
</feature>
<evidence type="ECO:0000256" key="4">
    <source>
        <dbReference type="ARBA" id="ARBA00022679"/>
    </source>
</evidence>
<dbReference type="InterPro" id="IPR001610">
    <property type="entry name" value="PAC"/>
</dbReference>
<dbReference type="InterPro" id="IPR004358">
    <property type="entry name" value="Sig_transdc_His_kin-like_C"/>
</dbReference>
<feature type="domain" description="PAC" evidence="9">
    <location>
        <begin position="239"/>
        <end position="292"/>
    </location>
</feature>
<dbReference type="CDD" id="cd00130">
    <property type="entry name" value="PAS"/>
    <property type="match status" value="1"/>
</dbReference>
<dbReference type="SMART" id="SM00086">
    <property type="entry name" value="PAC"/>
    <property type="match status" value="1"/>
</dbReference>
<dbReference type="InterPro" id="IPR013655">
    <property type="entry name" value="PAS_fold_3"/>
</dbReference>
<keyword evidence="10" id="KW-0547">Nucleotide-binding</keyword>
<keyword evidence="5" id="KW-0418">Kinase</keyword>
<dbReference type="PRINTS" id="PR00344">
    <property type="entry name" value="BCTRLSENSOR"/>
</dbReference>
<dbReference type="InterPro" id="IPR000014">
    <property type="entry name" value="PAS"/>
</dbReference>
<dbReference type="PROSITE" id="PS50109">
    <property type="entry name" value="HIS_KIN"/>
    <property type="match status" value="1"/>
</dbReference>
<dbReference type="SMART" id="SM00388">
    <property type="entry name" value="HisKA"/>
    <property type="match status" value="1"/>
</dbReference>
<dbReference type="SUPFAM" id="SSF55874">
    <property type="entry name" value="ATPase domain of HSP90 chaperone/DNA topoisomerase II/histidine kinase"/>
    <property type="match status" value="1"/>
</dbReference>
<dbReference type="SMART" id="SM00387">
    <property type="entry name" value="HATPase_c"/>
    <property type="match status" value="1"/>
</dbReference>
<dbReference type="EMBL" id="JASJOU010000007">
    <property type="protein sequence ID" value="MDJ1502963.1"/>
    <property type="molecule type" value="Genomic_DNA"/>
</dbReference>
<dbReference type="InterPro" id="IPR036890">
    <property type="entry name" value="HATPase_C_sf"/>
</dbReference>
<feature type="domain" description="PAS" evidence="8">
    <location>
        <begin position="163"/>
        <end position="222"/>
    </location>
</feature>
<keyword evidence="11" id="KW-1185">Reference proteome</keyword>
<sequence length="567" mass="65356">MQELTRVTLQNEMDLILAHKRSMRLAELAGLSLSAQTTFATAVSEVARNTIDRGKNGRLILIVNPDQREKYIIAKITDEESQTKHYEGLTYARRLVNKYNISFDSKETAIELYFEIPISTKLDTQKLDEWKRIFRNEPAVSPYEEIKRKNEQLQDLAQKLEEREQQYKMLTNALPIIIFTLNEKGELIYANEWLKRFTGSSLQQLNTTQWKDIVHPDDYDSFSVLINNQQLSATRASAIKTQCRLRHRNEDDYYWHMASISPLNDENGKLLYWIGYIVDINAQKLVEETLKNNHKLKETQRQLNENQIVLETNIKELNRSNQELQQFAYVASHDLQEPIRKISFYSGYLLDKYKDVLDETGLSFLTIMLSASKRMRKLINDLLAYSRVERQQLQFKPVSLTQIAQEVVKDLELLIAEKNATIQVDELATVDADEGQMHQLFENLIGNAIKYAKDDVPSVIHINCKPIDDQLQIQVKDNGIGFDEKYLPQMFALFQRLHSSEKYEGTGLGLAICQKIVSLHNGKITAQSQEGEGATFIVTLPISHSPAFSPEKDWLANGLPEYKPAHK</sequence>
<dbReference type="AlphaFoldDB" id="A0AAE3UEN4"/>
<dbReference type="GO" id="GO:0005524">
    <property type="term" value="F:ATP binding"/>
    <property type="evidence" value="ECO:0007669"/>
    <property type="project" value="UniProtKB-KW"/>
</dbReference>
<evidence type="ECO:0000313" key="10">
    <source>
        <dbReference type="EMBL" id="MDJ1502963.1"/>
    </source>
</evidence>
<dbReference type="SUPFAM" id="SSF47384">
    <property type="entry name" value="Homodimeric domain of signal transducing histidine kinase"/>
    <property type="match status" value="1"/>
</dbReference>
<dbReference type="PROSITE" id="PS50113">
    <property type="entry name" value="PAC"/>
    <property type="match status" value="1"/>
</dbReference>
<dbReference type="SMART" id="SM00091">
    <property type="entry name" value="PAS"/>
    <property type="match status" value="1"/>
</dbReference>
<evidence type="ECO:0000259" key="8">
    <source>
        <dbReference type="PROSITE" id="PS50112"/>
    </source>
</evidence>
<comment type="caution">
    <text evidence="10">The sequence shown here is derived from an EMBL/GenBank/DDBJ whole genome shotgun (WGS) entry which is preliminary data.</text>
</comment>
<dbReference type="InterPro" id="IPR003661">
    <property type="entry name" value="HisK_dim/P_dom"/>
</dbReference>
<evidence type="ECO:0000256" key="2">
    <source>
        <dbReference type="ARBA" id="ARBA00012438"/>
    </source>
</evidence>
<comment type="catalytic activity">
    <reaction evidence="1">
        <text>ATP + protein L-histidine = ADP + protein N-phospho-L-histidine.</text>
        <dbReference type="EC" id="2.7.13.3"/>
    </reaction>
</comment>
<keyword evidence="3" id="KW-0597">Phosphoprotein</keyword>
<evidence type="ECO:0000256" key="1">
    <source>
        <dbReference type="ARBA" id="ARBA00000085"/>
    </source>
</evidence>
<reference evidence="10" key="1">
    <citation type="submission" date="2023-05" db="EMBL/GenBank/DDBJ databases">
        <authorList>
            <person name="Zhang X."/>
        </authorList>
    </citation>
    <scope>NUCLEOTIDE SEQUENCE</scope>
    <source>
        <strain evidence="10">BD1B2-1</strain>
    </source>
</reference>
<dbReference type="SUPFAM" id="SSF55785">
    <property type="entry name" value="PYP-like sensor domain (PAS domain)"/>
    <property type="match status" value="1"/>
</dbReference>
<dbReference type="InterPro" id="IPR052162">
    <property type="entry name" value="Sensor_kinase/Photoreceptor"/>
</dbReference>
<dbReference type="InterPro" id="IPR036097">
    <property type="entry name" value="HisK_dim/P_sf"/>
</dbReference>
<evidence type="ECO:0000256" key="6">
    <source>
        <dbReference type="SAM" id="Coils"/>
    </source>
</evidence>
<name>A0AAE3UEN4_9BACT</name>
<dbReference type="PANTHER" id="PTHR43304:SF1">
    <property type="entry name" value="PAC DOMAIN-CONTAINING PROTEIN"/>
    <property type="match status" value="1"/>
</dbReference>
<dbReference type="InterPro" id="IPR003594">
    <property type="entry name" value="HATPase_dom"/>
</dbReference>
<accession>A0AAE3UEN4</accession>
<dbReference type="GO" id="GO:0000155">
    <property type="term" value="F:phosphorelay sensor kinase activity"/>
    <property type="evidence" value="ECO:0007669"/>
    <property type="project" value="InterPro"/>
</dbReference>
<dbReference type="Pfam" id="PF02518">
    <property type="entry name" value="HATPase_c"/>
    <property type="match status" value="1"/>
</dbReference>
<dbReference type="FunFam" id="3.30.565.10:FF:000006">
    <property type="entry name" value="Sensor histidine kinase WalK"/>
    <property type="match status" value="1"/>
</dbReference>
<dbReference type="InterPro" id="IPR035965">
    <property type="entry name" value="PAS-like_dom_sf"/>
</dbReference>
<evidence type="ECO:0000313" key="11">
    <source>
        <dbReference type="Proteomes" id="UP001232063"/>
    </source>
</evidence>
<keyword evidence="6" id="KW-0175">Coiled coil</keyword>
<gene>
    <name evidence="10" type="ORF">QNI22_20000</name>
</gene>
<evidence type="ECO:0000259" key="7">
    <source>
        <dbReference type="PROSITE" id="PS50109"/>
    </source>
</evidence>
<dbReference type="InterPro" id="IPR005467">
    <property type="entry name" value="His_kinase_dom"/>
</dbReference>
<dbReference type="Gene3D" id="3.30.565.10">
    <property type="entry name" value="Histidine kinase-like ATPase, C-terminal domain"/>
    <property type="match status" value="1"/>
</dbReference>
<dbReference type="InterPro" id="IPR000700">
    <property type="entry name" value="PAS-assoc_C"/>
</dbReference>
<dbReference type="PROSITE" id="PS50112">
    <property type="entry name" value="PAS"/>
    <property type="match status" value="1"/>
</dbReference>
<dbReference type="Gene3D" id="3.30.450.20">
    <property type="entry name" value="PAS domain"/>
    <property type="match status" value="1"/>
</dbReference>
<dbReference type="PANTHER" id="PTHR43304">
    <property type="entry name" value="PHYTOCHROME-LIKE PROTEIN CPH1"/>
    <property type="match status" value="1"/>
</dbReference>
<feature type="coiled-coil region" evidence="6">
    <location>
        <begin position="286"/>
        <end position="320"/>
    </location>
</feature>
<keyword evidence="10" id="KW-0067">ATP-binding</keyword>
<dbReference type="CDD" id="cd00082">
    <property type="entry name" value="HisKA"/>
    <property type="match status" value="1"/>
</dbReference>
<dbReference type="Proteomes" id="UP001232063">
    <property type="component" value="Unassembled WGS sequence"/>
</dbReference>
<evidence type="ECO:0000256" key="3">
    <source>
        <dbReference type="ARBA" id="ARBA00022553"/>
    </source>
</evidence>